<evidence type="ECO:0000313" key="2">
    <source>
        <dbReference type="Proteomes" id="UP000789524"/>
    </source>
</evidence>
<proteinExistence type="predicted"/>
<gene>
    <name evidence="1" type="ORF">DCHRY22_LOCUS7545</name>
</gene>
<organism evidence="1 2">
    <name type="scientific">Danaus chrysippus</name>
    <name type="common">African queen</name>
    <dbReference type="NCBI Taxonomy" id="151541"/>
    <lineage>
        <taxon>Eukaryota</taxon>
        <taxon>Metazoa</taxon>
        <taxon>Ecdysozoa</taxon>
        <taxon>Arthropoda</taxon>
        <taxon>Hexapoda</taxon>
        <taxon>Insecta</taxon>
        <taxon>Pterygota</taxon>
        <taxon>Neoptera</taxon>
        <taxon>Endopterygota</taxon>
        <taxon>Lepidoptera</taxon>
        <taxon>Glossata</taxon>
        <taxon>Ditrysia</taxon>
        <taxon>Papilionoidea</taxon>
        <taxon>Nymphalidae</taxon>
        <taxon>Danainae</taxon>
        <taxon>Danaini</taxon>
        <taxon>Danaina</taxon>
        <taxon>Danaus</taxon>
        <taxon>Anosia</taxon>
    </lineage>
</organism>
<reference evidence="1" key="1">
    <citation type="submission" date="2021-09" db="EMBL/GenBank/DDBJ databases">
        <authorList>
            <person name="Martin H S."/>
        </authorList>
    </citation>
    <scope>NUCLEOTIDE SEQUENCE</scope>
</reference>
<keyword evidence="2" id="KW-1185">Reference proteome</keyword>
<name>A0A8J2QQ55_9NEOP</name>
<accession>A0A8J2QQ55</accession>
<comment type="caution">
    <text evidence="1">The sequence shown here is derived from an EMBL/GenBank/DDBJ whole genome shotgun (WGS) entry which is preliminary data.</text>
</comment>
<dbReference type="AlphaFoldDB" id="A0A8J2QQ55"/>
<dbReference type="Proteomes" id="UP000789524">
    <property type="component" value="Unassembled WGS sequence"/>
</dbReference>
<sequence length="79" mass="9035">MALGEDWPVRLAPQESARGAYCPSLSIYITNKPRQQRRDSARPIRTVPPAVITHHYNRAAYKKHTVHALRHKAYSNVIC</sequence>
<dbReference type="EMBL" id="CAKASE010000057">
    <property type="protein sequence ID" value="CAG9566990.1"/>
    <property type="molecule type" value="Genomic_DNA"/>
</dbReference>
<protein>
    <submittedName>
        <fullName evidence="1">(African queen) hypothetical protein</fullName>
    </submittedName>
</protein>
<evidence type="ECO:0000313" key="1">
    <source>
        <dbReference type="EMBL" id="CAG9566990.1"/>
    </source>
</evidence>